<organism evidence="1 2">
    <name type="scientific">Pleurodeles waltl</name>
    <name type="common">Iberian ribbed newt</name>
    <dbReference type="NCBI Taxonomy" id="8319"/>
    <lineage>
        <taxon>Eukaryota</taxon>
        <taxon>Metazoa</taxon>
        <taxon>Chordata</taxon>
        <taxon>Craniata</taxon>
        <taxon>Vertebrata</taxon>
        <taxon>Euteleostomi</taxon>
        <taxon>Amphibia</taxon>
        <taxon>Batrachia</taxon>
        <taxon>Caudata</taxon>
        <taxon>Salamandroidea</taxon>
        <taxon>Salamandridae</taxon>
        <taxon>Pleurodelinae</taxon>
        <taxon>Pleurodeles</taxon>
    </lineage>
</organism>
<dbReference type="Proteomes" id="UP001066276">
    <property type="component" value="Chromosome 2_1"/>
</dbReference>
<evidence type="ECO:0000313" key="1">
    <source>
        <dbReference type="EMBL" id="KAJ1196792.1"/>
    </source>
</evidence>
<proteinExistence type="predicted"/>
<dbReference type="EMBL" id="JANPWB010000003">
    <property type="protein sequence ID" value="KAJ1196792.1"/>
    <property type="molecule type" value="Genomic_DNA"/>
</dbReference>
<gene>
    <name evidence="1" type="ORF">NDU88_000656</name>
</gene>
<evidence type="ECO:0000313" key="2">
    <source>
        <dbReference type="Proteomes" id="UP001066276"/>
    </source>
</evidence>
<comment type="caution">
    <text evidence="1">The sequence shown here is derived from an EMBL/GenBank/DDBJ whole genome shotgun (WGS) entry which is preliminary data.</text>
</comment>
<dbReference type="AlphaFoldDB" id="A0AAV7V604"/>
<sequence length="131" mass="14992">MPQQPSAPPRQPYILKEYSDIAVGDDANEGECLKDENQADDQPLDTTLSRAPEWKNILRQRRYYERKLWYDIVPFLEKLKREASVALIDASVYLASVFCYQIENAAALRRYGKVKSTSVTSAGSKGYRHAF</sequence>
<name>A0AAV7V604_PLEWA</name>
<reference evidence="1" key="1">
    <citation type="journal article" date="2022" name="bioRxiv">
        <title>Sequencing and chromosome-scale assembly of the giantPleurodeles waltlgenome.</title>
        <authorList>
            <person name="Brown T."/>
            <person name="Elewa A."/>
            <person name="Iarovenko S."/>
            <person name="Subramanian E."/>
            <person name="Araus A.J."/>
            <person name="Petzold A."/>
            <person name="Susuki M."/>
            <person name="Suzuki K.-i.T."/>
            <person name="Hayashi T."/>
            <person name="Toyoda A."/>
            <person name="Oliveira C."/>
            <person name="Osipova E."/>
            <person name="Leigh N.D."/>
            <person name="Simon A."/>
            <person name="Yun M.H."/>
        </authorList>
    </citation>
    <scope>NUCLEOTIDE SEQUENCE</scope>
    <source>
        <strain evidence="1">20211129_DDA</strain>
        <tissue evidence="1">Liver</tissue>
    </source>
</reference>
<protein>
    <submittedName>
        <fullName evidence="1">Uncharacterized protein</fullName>
    </submittedName>
</protein>
<keyword evidence="2" id="KW-1185">Reference proteome</keyword>
<accession>A0AAV7V604</accession>